<dbReference type="GO" id="GO:0005524">
    <property type="term" value="F:ATP binding"/>
    <property type="evidence" value="ECO:0007669"/>
    <property type="project" value="UniProtKB-KW"/>
</dbReference>
<evidence type="ECO:0000256" key="14">
    <source>
        <dbReference type="ARBA" id="ARBA00048477"/>
    </source>
</evidence>
<keyword evidence="7" id="KW-0276">Fatty acid metabolism</keyword>
<keyword evidence="5" id="KW-0479">Metal-binding</keyword>
<feature type="domain" description="AMP-binding enzyme C-terminal" evidence="17">
    <location>
        <begin position="407"/>
        <end position="475"/>
    </location>
</feature>
<keyword evidence="6" id="KW-0547">Nucleotide-binding</keyword>
<dbReference type="EMBL" id="KB545129">
    <property type="protein sequence ID" value="EMP31523.1"/>
    <property type="molecule type" value="Genomic_DNA"/>
</dbReference>
<keyword evidence="10" id="KW-0809">Transit peptide</keyword>
<evidence type="ECO:0000259" key="16">
    <source>
        <dbReference type="Pfam" id="PF00501"/>
    </source>
</evidence>
<evidence type="ECO:0000256" key="3">
    <source>
        <dbReference type="ARBA" id="ARBA00006432"/>
    </source>
</evidence>
<dbReference type="GO" id="GO:0031956">
    <property type="term" value="F:medium-chain fatty acid-CoA ligase activity"/>
    <property type="evidence" value="ECO:0007669"/>
    <property type="project" value="UniProtKB-EC"/>
</dbReference>
<dbReference type="STRING" id="8469.M7BHF9"/>
<dbReference type="GO" id="GO:0006633">
    <property type="term" value="P:fatty acid biosynthetic process"/>
    <property type="evidence" value="ECO:0007669"/>
    <property type="project" value="TreeGrafter"/>
</dbReference>
<protein>
    <recommendedName>
        <fullName evidence="13">medium-chain acyl-CoA ligase</fullName>
        <ecNumber evidence="13">6.2.1.2</ecNumber>
    </recommendedName>
</protein>
<evidence type="ECO:0000313" key="18">
    <source>
        <dbReference type="EMBL" id="EMP31523.1"/>
    </source>
</evidence>
<feature type="domain" description="AMP-dependent synthetase/ligase" evidence="16">
    <location>
        <begin position="257"/>
        <end position="343"/>
    </location>
</feature>
<evidence type="ECO:0000256" key="9">
    <source>
        <dbReference type="ARBA" id="ARBA00022842"/>
    </source>
</evidence>
<organism evidence="18 19">
    <name type="scientific">Chelonia mydas</name>
    <name type="common">Green sea-turtle</name>
    <name type="synonym">Chelonia agassizi</name>
    <dbReference type="NCBI Taxonomy" id="8469"/>
    <lineage>
        <taxon>Eukaryota</taxon>
        <taxon>Metazoa</taxon>
        <taxon>Chordata</taxon>
        <taxon>Craniata</taxon>
        <taxon>Vertebrata</taxon>
        <taxon>Euteleostomi</taxon>
        <taxon>Archelosauria</taxon>
        <taxon>Testudinata</taxon>
        <taxon>Testudines</taxon>
        <taxon>Cryptodira</taxon>
        <taxon>Durocryptodira</taxon>
        <taxon>Americhelydia</taxon>
        <taxon>Chelonioidea</taxon>
        <taxon>Cheloniidae</taxon>
        <taxon>Chelonia</taxon>
    </lineage>
</organism>
<dbReference type="PANTHER" id="PTHR43605">
    <property type="entry name" value="ACYL-COENZYME A SYNTHETASE"/>
    <property type="match status" value="1"/>
</dbReference>
<dbReference type="FunFam" id="3.40.50.12780:FF:000007">
    <property type="entry name" value="Acyl-coenzyme A synthetase ACSM2A, mitochondrial"/>
    <property type="match status" value="1"/>
</dbReference>
<feature type="domain" description="AMP-dependent synthetase/ligase" evidence="16">
    <location>
        <begin position="1155"/>
        <end position="1266"/>
    </location>
</feature>
<evidence type="ECO:0000256" key="12">
    <source>
        <dbReference type="ARBA" id="ARBA00023128"/>
    </source>
</evidence>
<feature type="compositionally biased region" description="Basic and acidic residues" evidence="15">
    <location>
        <begin position="1413"/>
        <end position="1423"/>
    </location>
</feature>
<keyword evidence="9" id="KW-0460">Magnesium</keyword>
<dbReference type="EC" id="6.2.1.2" evidence="13"/>
<comment type="subcellular location">
    <subcellularLocation>
        <location evidence="2">Mitochondrion</location>
    </subcellularLocation>
</comment>
<keyword evidence="4" id="KW-0436">Ligase</keyword>
<dbReference type="InterPro" id="IPR020845">
    <property type="entry name" value="AMP-binding_CS"/>
</dbReference>
<dbReference type="InterPro" id="IPR000873">
    <property type="entry name" value="AMP-dep_synth/lig_dom"/>
</dbReference>
<dbReference type="SUPFAM" id="SSF56801">
    <property type="entry name" value="Acetyl-CoA synthetase-like"/>
    <property type="match status" value="3"/>
</dbReference>
<feature type="domain" description="AMP-binding enzyme C-terminal" evidence="17">
    <location>
        <begin position="1330"/>
        <end position="1356"/>
    </location>
</feature>
<reference evidence="19" key="1">
    <citation type="journal article" date="2013" name="Nat. Genet.">
        <title>The draft genomes of soft-shell turtle and green sea turtle yield insights into the development and evolution of the turtle-specific body plan.</title>
        <authorList>
            <person name="Wang Z."/>
            <person name="Pascual-Anaya J."/>
            <person name="Zadissa A."/>
            <person name="Li W."/>
            <person name="Niimura Y."/>
            <person name="Huang Z."/>
            <person name="Li C."/>
            <person name="White S."/>
            <person name="Xiong Z."/>
            <person name="Fang D."/>
            <person name="Wang B."/>
            <person name="Ming Y."/>
            <person name="Chen Y."/>
            <person name="Zheng Y."/>
            <person name="Kuraku S."/>
            <person name="Pignatelli M."/>
            <person name="Herrero J."/>
            <person name="Beal K."/>
            <person name="Nozawa M."/>
            <person name="Li Q."/>
            <person name="Wang J."/>
            <person name="Zhang H."/>
            <person name="Yu L."/>
            <person name="Shigenobu S."/>
            <person name="Wang J."/>
            <person name="Liu J."/>
            <person name="Flicek P."/>
            <person name="Searle S."/>
            <person name="Wang J."/>
            <person name="Kuratani S."/>
            <person name="Yin Y."/>
            <person name="Aken B."/>
            <person name="Zhang G."/>
            <person name="Irie N."/>
        </authorList>
    </citation>
    <scope>NUCLEOTIDE SEQUENCE [LARGE SCALE GENOMIC DNA]</scope>
</reference>
<dbReference type="eggNOG" id="KOG1175">
    <property type="taxonomic scope" value="Eukaryota"/>
</dbReference>
<evidence type="ECO:0000256" key="11">
    <source>
        <dbReference type="ARBA" id="ARBA00023098"/>
    </source>
</evidence>
<evidence type="ECO:0000259" key="17">
    <source>
        <dbReference type="Pfam" id="PF13193"/>
    </source>
</evidence>
<accession>M7BHF9</accession>
<feature type="domain" description="AMP-dependent synthetase/ligase" evidence="16">
    <location>
        <begin position="974"/>
        <end position="1147"/>
    </location>
</feature>
<dbReference type="InterPro" id="IPR025110">
    <property type="entry name" value="AMP-bd_C"/>
</dbReference>
<dbReference type="GO" id="GO:0004321">
    <property type="term" value="F:fatty-acyl-CoA synthase activity"/>
    <property type="evidence" value="ECO:0007669"/>
    <property type="project" value="TreeGrafter"/>
</dbReference>
<evidence type="ECO:0000313" key="19">
    <source>
        <dbReference type="Proteomes" id="UP000031443"/>
    </source>
</evidence>
<comment type="similarity">
    <text evidence="3">Belongs to the ATP-dependent AMP-binding enzyme family.</text>
</comment>
<evidence type="ECO:0000256" key="1">
    <source>
        <dbReference type="ARBA" id="ARBA00001936"/>
    </source>
</evidence>
<gene>
    <name evidence="18" type="ORF">UY3_11337</name>
</gene>
<evidence type="ECO:0000256" key="7">
    <source>
        <dbReference type="ARBA" id="ARBA00022832"/>
    </source>
</evidence>
<dbReference type="InterPro" id="IPR042099">
    <property type="entry name" value="ANL_N_sf"/>
</dbReference>
<evidence type="ECO:0000256" key="6">
    <source>
        <dbReference type="ARBA" id="ARBA00022741"/>
    </source>
</evidence>
<dbReference type="GO" id="GO:0005759">
    <property type="term" value="C:mitochondrial matrix"/>
    <property type="evidence" value="ECO:0007669"/>
    <property type="project" value="TreeGrafter"/>
</dbReference>
<evidence type="ECO:0000256" key="4">
    <source>
        <dbReference type="ARBA" id="ARBA00022598"/>
    </source>
</evidence>
<feature type="domain" description="AMP-dependent synthetase/ligase" evidence="16">
    <location>
        <begin position="68"/>
        <end position="246"/>
    </location>
</feature>
<dbReference type="PANTHER" id="PTHR43605:SF12">
    <property type="entry name" value="ACYL-COENZYME A SYNTHETASE ACSM4, MITOCHONDRIAL"/>
    <property type="match status" value="1"/>
</dbReference>
<keyword evidence="19" id="KW-1185">Reference proteome</keyword>
<keyword evidence="11" id="KW-0443">Lipid metabolism</keyword>
<sequence>MKTLFKLRILQSLWTPPSPSRLFHKDNGRLVAHIVSHYESINRCEQELPEHFNFASDVLDKWSQLEKAGKRPPIAAFWWINDKGDEVKWSFEELGFLSRKAANVLSDPCGLQRGDRVIVILPRIPEWWILNVACIRTGIVFIPGTSQLTAKDIFYRLQASKAKCIITNDTLAPAVDSVMPDCQFLKTKLIVSEGSRDGWLNFQELLKVAPADHNCIKTKSRDPMLIYFTSGSTGPPKMVEHSHSSYGIGFTVSGSYKFMSLRHCVTGGEPLNPEVMEQWKTQTGLDIYEGYGQTETVTICANVKGMKIKPGSMGKASPPYDVQVVDDQGDILPQGEEGNIAIRIKPTRPFCLFSQYLDNPEKTASTEHGNFYITGDRGIMDEEGYFWFVGRSDDIINSSGYRIGPFEVESALIQHPAVAESAVASSPDPIRGEVVKAFVVLAPDFLSHDPEKLALELQEHVKKVTAPYKYPRKARSTTTILFIFLNGLKQPDKSSATMKTLLKLQILKSLWIPKSSCRLFHKQPRILAPELFSHGESIRQGEQQVPEYFNFANDVLDKWSQMEKDGKRPSKPAFWWVNGRGNEVRWSFEELGFHSRKVANVLSDMCGLQKGDRVMLILPRLPEWWLVNVACMRTGIILVLGTSQLTAKDILYRLQASKAKCIITNDMVASAVDAVASDCQFLKTKLIVSEGRRDGWLNFNELYKAQSADHICVKTKIQDPMVVYFTSGTTGSPKMAEHSQGSLGFRPVISERYWLDLTPEDIMWCLSDTGWIIASLGSVLDPWVFGSCVFVHSFPQVESTTILNTLSRFPITTIFGAPTSFRMLVQHDLTRYLCMSVLSSVTNPLSSVLSSHTASLIIDENANVLPPGQEGEIAIRIKPKRPLGLFSKYIDNPEKTAASERGNFFVLGDRGTMDEDGYFWFLGRSDDIINSSGYRIGPFEVESALIEHPAVVESAAVSSPDPLRGENGERASSIPALWWVGDQGNEVRWGFEELGFLSRKAANVLSDACGLKKEDRVIVMLPRIPEWWLITVGCMRTGIIYIPATTQLTANDILYRLQASKAKCIITNDILAPAVDSVVSKCQFLKTRLMVSEGSRDGWLDFKELLKAARGDHDTVKTKSQEAMTIYFTSGTTGYPKMVEHSHSSFGIGMTSTGRFPITSFCGTPTAYRMLVQHDLTSYKFKSLKHCLSGGEPLNPEVMERWKSKTGIDICEGYGQTETVLICAVFKGMKIKPGAMGKAAPPYDVQIIDENANILPPGKEGDIAIRIKPTRPFCLFSHYVDDPEKTAASERGDFYITGDRGIVDEDGYFWFVGRADDIILSSGYRIGPFEVENALIEHPAVTEAAVVSSPDPIRGEPLTRYPIITICSAPTAYRMHVRHDLTRYCIGLFEVESSLIEHLAVAEAAVVSSPDPLRGESRRDKSTPEPSPVNSCTPVPREVQAESMGEQQQSTHHGGDTMVNRSKYVDFSYVIHVAEVA</sequence>
<comment type="catalytic activity">
    <reaction evidence="14">
        <text>a medium-chain fatty acid + ATP + CoA = a medium-chain fatty acyl-CoA + AMP + diphosphate</text>
        <dbReference type="Rhea" id="RHEA:48340"/>
        <dbReference type="ChEBI" id="CHEBI:30616"/>
        <dbReference type="ChEBI" id="CHEBI:33019"/>
        <dbReference type="ChEBI" id="CHEBI:57287"/>
        <dbReference type="ChEBI" id="CHEBI:59558"/>
        <dbReference type="ChEBI" id="CHEBI:90546"/>
        <dbReference type="ChEBI" id="CHEBI:456215"/>
        <dbReference type="EC" id="6.2.1.2"/>
    </reaction>
    <physiologicalReaction direction="left-to-right" evidence="14">
        <dbReference type="Rhea" id="RHEA:48341"/>
    </physiologicalReaction>
</comment>
<dbReference type="GO" id="GO:0046872">
    <property type="term" value="F:metal ion binding"/>
    <property type="evidence" value="ECO:0007669"/>
    <property type="project" value="UniProtKB-KW"/>
</dbReference>
<dbReference type="PROSITE" id="PS00455">
    <property type="entry name" value="AMP_BINDING"/>
    <property type="match status" value="3"/>
</dbReference>
<evidence type="ECO:0000256" key="2">
    <source>
        <dbReference type="ARBA" id="ARBA00004173"/>
    </source>
</evidence>
<keyword evidence="8" id="KW-0067">ATP-binding</keyword>
<dbReference type="InterPro" id="IPR045851">
    <property type="entry name" value="AMP-bd_C_sf"/>
</dbReference>
<dbReference type="Pfam" id="PF00501">
    <property type="entry name" value="AMP-binding"/>
    <property type="match status" value="5"/>
</dbReference>
<dbReference type="Gene3D" id="3.30.300.30">
    <property type="match status" value="2"/>
</dbReference>
<evidence type="ECO:0000256" key="15">
    <source>
        <dbReference type="SAM" id="MobiDB-lite"/>
    </source>
</evidence>
<name>M7BHF9_CHEMY</name>
<dbReference type="GO" id="GO:0006637">
    <property type="term" value="P:acyl-CoA metabolic process"/>
    <property type="evidence" value="ECO:0007669"/>
    <property type="project" value="TreeGrafter"/>
</dbReference>
<evidence type="ECO:0000256" key="13">
    <source>
        <dbReference type="ARBA" id="ARBA00039009"/>
    </source>
</evidence>
<dbReference type="Pfam" id="PF13193">
    <property type="entry name" value="AMP-binding_C"/>
    <property type="match status" value="2"/>
</dbReference>
<dbReference type="Proteomes" id="UP000031443">
    <property type="component" value="Unassembled WGS sequence"/>
</dbReference>
<evidence type="ECO:0000256" key="8">
    <source>
        <dbReference type="ARBA" id="ARBA00022840"/>
    </source>
</evidence>
<feature type="region of interest" description="Disordered" evidence="15">
    <location>
        <begin position="1410"/>
        <end position="1458"/>
    </location>
</feature>
<dbReference type="Gene3D" id="3.40.50.12780">
    <property type="entry name" value="N-terminal domain of ligase-like"/>
    <property type="match status" value="6"/>
</dbReference>
<dbReference type="InterPro" id="IPR051087">
    <property type="entry name" value="Mitochondrial_ACSM"/>
</dbReference>
<feature type="domain" description="AMP-dependent synthetase/ligase" evidence="16">
    <location>
        <begin position="567"/>
        <end position="831"/>
    </location>
</feature>
<proteinExistence type="inferred from homology"/>
<evidence type="ECO:0000256" key="10">
    <source>
        <dbReference type="ARBA" id="ARBA00022946"/>
    </source>
</evidence>
<evidence type="ECO:0000256" key="5">
    <source>
        <dbReference type="ARBA" id="ARBA00022723"/>
    </source>
</evidence>
<dbReference type="FunFam" id="3.30.300.30:FF:000005">
    <property type="entry name" value="Acyl-coenzyme A synthetase ACSM5, mitochondrial"/>
    <property type="match status" value="1"/>
</dbReference>
<keyword evidence="12" id="KW-0496">Mitochondrion</keyword>
<comment type="cofactor">
    <cofactor evidence="1">
        <name>Mn(2+)</name>
        <dbReference type="ChEBI" id="CHEBI:29035"/>
    </cofactor>
</comment>